<evidence type="ECO:0000313" key="6">
    <source>
        <dbReference type="Proteomes" id="UP000474802"/>
    </source>
</evidence>
<protein>
    <submittedName>
        <fullName evidence="5">FAD-binding protein</fullName>
    </submittedName>
</protein>
<proteinExistence type="predicted"/>
<evidence type="ECO:0000259" key="4">
    <source>
        <dbReference type="PROSITE" id="PS51387"/>
    </source>
</evidence>
<keyword evidence="2" id="KW-0274">FAD</keyword>
<dbReference type="Proteomes" id="UP000474802">
    <property type="component" value="Unassembled WGS sequence"/>
</dbReference>
<dbReference type="Gene3D" id="3.30.43.10">
    <property type="entry name" value="Uridine Diphospho-n-acetylenolpyruvylglucosamine Reductase, domain 2"/>
    <property type="match status" value="1"/>
</dbReference>
<dbReference type="InterPro" id="IPR016166">
    <property type="entry name" value="FAD-bd_PCMH"/>
</dbReference>
<dbReference type="EMBL" id="JAALFG010000002">
    <property type="protein sequence ID" value="NGP17808.1"/>
    <property type="molecule type" value="Genomic_DNA"/>
</dbReference>
<dbReference type="Gene3D" id="1.10.45.10">
    <property type="entry name" value="Vanillyl-alcohol Oxidase, Chain A, domain 4"/>
    <property type="match status" value="1"/>
</dbReference>
<evidence type="ECO:0000256" key="1">
    <source>
        <dbReference type="ARBA" id="ARBA00022630"/>
    </source>
</evidence>
<keyword evidence="3" id="KW-0560">Oxidoreductase</keyword>
<dbReference type="PANTHER" id="PTHR43762:SF1">
    <property type="entry name" value="D-ARABINONO-1,4-LACTONE OXIDASE"/>
    <property type="match status" value="1"/>
</dbReference>
<dbReference type="InterPro" id="IPR036318">
    <property type="entry name" value="FAD-bd_PCMH-like_sf"/>
</dbReference>
<dbReference type="PANTHER" id="PTHR43762">
    <property type="entry name" value="L-GULONOLACTONE OXIDASE"/>
    <property type="match status" value="1"/>
</dbReference>
<gene>
    <name evidence="5" type="ORF">G5575_09145</name>
</gene>
<dbReference type="AlphaFoldDB" id="A0A6M1SKR6"/>
<dbReference type="GO" id="GO:0016020">
    <property type="term" value="C:membrane"/>
    <property type="evidence" value="ECO:0007669"/>
    <property type="project" value="InterPro"/>
</dbReference>
<dbReference type="Pfam" id="PF01565">
    <property type="entry name" value="FAD_binding_4"/>
    <property type="match status" value="1"/>
</dbReference>
<dbReference type="Gene3D" id="3.30.70.2530">
    <property type="match status" value="1"/>
</dbReference>
<dbReference type="Gene3D" id="3.30.465.10">
    <property type="match status" value="1"/>
</dbReference>
<keyword evidence="1" id="KW-0285">Flavoprotein</keyword>
<feature type="domain" description="FAD-binding PCMH-type" evidence="4">
    <location>
        <begin position="12"/>
        <end position="176"/>
    </location>
</feature>
<dbReference type="InterPro" id="IPR016171">
    <property type="entry name" value="Vanillyl_alc_oxidase_C-sub2"/>
</dbReference>
<evidence type="ECO:0000313" key="5">
    <source>
        <dbReference type="EMBL" id="NGP17808.1"/>
    </source>
</evidence>
<dbReference type="SUPFAM" id="SSF56176">
    <property type="entry name" value="FAD-binding/transporter-associated domain-like"/>
    <property type="match status" value="1"/>
</dbReference>
<dbReference type="RefSeq" id="WP_164534059.1">
    <property type="nucleotide sequence ID" value="NZ_JAALFG010000002.1"/>
</dbReference>
<dbReference type="InterPro" id="IPR006094">
    <property type="entry name" value="Oxid_FAD_bind_N"/>
</dbReference>
<dbReference type="InterPro" id="IPR010031">
    <property type="entry name" value="FAD_lactone_oxidase-like"/>
</dbReference>
<dbReference type="Gene3D" id="3.30.70.2520">
    <property type="match status" value="1"/>
</dbReference>
<organism evidence="5 6">
    <name type="scientific">Devosia aurantiaca</name>
    <dbReference type="NCBI Taxonomy" id="2714858"/>
    <lineage>
        <taxon>Bacteria</taxon>
        <taxon>Pseudomonadati</taxon>
        <taxon>Pseudomonadota</taxon>
        <taxon>Alphaproteobacteria</taxon>
        <taxon>Hyphomicrobiales</taxon>
        <taxon>Devosiaceae</taxon>
        <taxon>Devosia</taxon>
    </lineage>
</organism>
<evidence type="ECO:0000256" key="3">
    <source>
        <dbReference type="ARBA" id="ARBA00023002"/>
    </source>
</evidence>
<reference evidence="5 6" key="2">
    <citation type="submission" date="2020-03" db="EMBL/GenBank/DDBJ databases">
        <title>Devosia chinhatensis sp. nov., isolated from a hexachlorocyclohexane (HCH) dump site in India.</title>
        <authorList>
            <person name="Kumar M."/>
            <person name="Lal R."/>
        </authorList>
    </citation>
    <scope>NUCLEOTIDE SEQUENCE [LARGE SCALE GENOMIC DNA]</scope>
    <source>
        <strain evidence="5 6">H239</strain>
    </source>
</reference>
<reference evidence="5 6" key="1">
    <citation type="submission" date="2020-02" db="EMBL/GenBank/DDBJ databases">
        <authorList>
            <person name="Khan S.A."/>
            <person name="Jeon C.O."/>
            <person name="Chun B.H."/>
        </authorList>
    </citation>
    <scope>NUCLEOTIDE SEQUENCE [LARGE SCALE GENOMIC DNA]</scope>
    <source>
        <strain evidence="5 6">H239</strain>
    </source>
</reference>
<accession>A0A6M1SKR6</accession>
<keyword evidence="6" id="KW-1185">Reference proteome</keyword>
<dbReference type="InterPro" id="IPR007173">
    <property type="entry name" value="ALO_C"/>
</dbReference>
<evidence type="ECO:0000256" key="2">
    <source>
        <dbReference type="ARBA" id="ARBA00022827"/>
    </source>
</evidence>
<comment type="caution">
    <text evidence="5">The sequence shown here is derived from an EMBL/GenBank/DDBJ whole genome shotgun (WGS) entry which is preliminary data.</text>
</comment>
<sequence length="416" mass="45223">MSEPLRNWAGNITFTPARIARPRSVAELQDIVRGATKIRVLGSGHSFNRIADTDDTLVSLTNLERVIRIDRAAHTVTVDGGATYADIAAALHEAGYALGNVASLPHITVVGAVCTATHGSGDANQNLAASVIALKLVTASGEIVSYRRGDDDFDGVVVSLGALGVVSEITLELIPTFDIRQNVYLDLPVAAIETHFDALMSRAYSVSLFTRWQGEIIDQVWVKALGSGDEPSAELLGARAADRAFHPIPDFDGSTSTVQLGVVGPWYQRLFHFPIEQKASAGAEIQSECFVAREDAKAAFKALHAAQDQFSGALFISEVRSVAADQFWLSTAYGQDTIGFHFTWKPEWEATIAAVKAVEQALAPFRPRPHWAKVFTIEADAIRALYPRHADFVALANRLDPDGKFRNPMIEQVLFR</sequence>
<dbReference type="GO" id="GO:0080049">
    <property type="term" value="F:L-gulono-1,4-lactone dehydrogenase activity"/>
    <property type="evidence" value="ECO:0007669"/>
    <property type="project" value="TreeGrafter"/>
</dbReference>
<dbReference type="InterPro" id="IPR016167">
    <property type="entry name" value="FAD-bd_PCMH_sub1"/>
</dbReference>
<dbReference type="PROSITE" id="PS51387">
    <property type="entry name" value="FAD_PCMH"/>
    <property type="match status" value="1"/>
</dbReference>
<dbReference type="GO" id="GO:0071949">
    <property type="term" value="F:FAD binding"/>
    <property type="evidence" value="ECO:0007669"/>
    <property type="project" value="InterPro"/>
</dbReference>
<dbReference type="Pfam" id="PF04030">
    <property type="entry name" value="ALO"/>
    <property type="match status" value="1"/>
</dbReference>
<name>A0A6M1SKR6_9HYPH</name>
<dbReference type="GO" id="GO:0003885">
    <property type="term" value="F:D-arabinono-1,4-lactone oxidase activity"/>
    <property type="evidence" value="ECO:0007669"/>
    <property type="project" value="InterPro"/>
</dbReference>
<dbReference type="InterPro" id="IPR016169">
    <property type="entry name" value="FAD-bd_PCMH_sub2"/>
</dbReference>
<dbReference type="PIRSF" id="PIRSF000136">
    <property type="entry name" value="LGO_GLO"/>
    <property type="match status" value="1"/>
</dbReference>